<evidence type="ECO:0000313" key="2">
    <source>
        <dbReference type="Proteomes" id="UP000197032"/>
    </source>
</evidence>
<dbReference type="RefSeq" id="WP_192868207.1">
    <property type="nucleotide sequence ID" value="NZ_BDGJ01000126.1"/>
</dbReference>
<dbReference type="AlphaFoldDB" id="A0A1Z5HVI4"/>
<dbReference type="EMBL" id="BDGJ01000126">
    <property type="protein sequence ID" value="GAW93341.1"/>
    <property type="molecule type" value="Genomic_DNA"/>
</dbReference>
<gene>
    <name evidence="1" type="ORF">KKC1_24780</name>
</gene>
<keyword evidence="2" id="KW-1185">Reference proteome</keyword>
<comment type="caution">
    <text evidence="1">The sequence shown here is derived from an EMBL/GenBank/DDBJ whole genome shotgun (WGS) entry which is preliminary data.</text>
</comment>
<proteinExistence type="predicted"/>
<dbReference type="Proteomes" id="UP000197032">
    <property type="component" value="Unassembled WGS sequence"/>
</dbReference>
<reference evidence="2" key="1">
    <citation type="journal article" date="2017" name="Appl. Environ. Microbiol.">
        <title>Genomic analysis of Calderihabitans maritimus KKC1, a thermophilic hydrogenogenic carboxydotrophic bacterium isolated from marine sediment.</title>
        <authorList>
            <person name="Omae K."/>
            <person name="Yoneda Y."/>
            <person name="Fukuyama Y."/>
            <person name="Yoshida T."/>
            <person name="Sako Y."/>
        </authorList>
    </citation>
    <scope>NUCLEOTIDE SEQUENCE [LARGE SCALE GENOMIC DNA]</scope>
    <source>
        <strain evidence="2">KKC1</strain>
    </source>
</reference>
<protein>
    <submittedName>
        <fullName evidence="1">Uncharacterized protein</fullName>
    </submittedName>
</protein>
<organism evidence="1 2">
    <name type="scientific">Calderihabitans maritimus</name>
    <dbReference type="NCBI Taxonomy" id="1246530"/>
    <lineage>
        <taxon>Bacteria</taxon>
        <taxon>Bacillati</taxon>
        <taxon>Bacillota</taxon>
        <taxon>Clostridia</taxon>
        <taxon>Neomoorellales</taxon>
        <taxon>Calderihabitantaceae</taxon>
        <taxon>Calderihabitans</taxon>
    </lineage>
</organism>
<evidence type="ECO:0000313" key="1">
    <source>
        <dbReference type="EMBL" id="GAW93341.1"/>
    </source>
</evidence>
<accession>A0A1Z5HVI4</accession>
<name>A0A1Z5HVI4_9FIRM</name>
<sequence>MKCIRCEFCGAELAQQVCTLVLAEEPDPQEFCWCVCDTCREDFQKRTMRVLLDKGS</sequence>